<accession>A0A4Z2GKF5</accession>
<dbReference type="Proteomes" id="UP000314294">
    <property type="component" value="Unassembled WGS sequence"/>
</dbReference>
<gene>
    <name evidence="1" type="ORF">EYF80_036410</name>
</gene>
<evidence type="ECO:0000313" key="2">
    <source>
        <dbReference type="Proteomes" id="UP000314294"/>
    </source>
</evidence>
<dbReference type="AlphaFoldDB" id="A0A4Z2GKF5"/>
<dbReference type="EMBL" id="SRLO01000518">
    <property type="protein sequence ID" value="TNN53343.1"/>
    <property type="molecule type" value="Genomic_DNA"/>
</dbReference>
<organism evidence="1 2">
    <name type="scientific">Liparis tanakae</name>
    <name type="common">Tanaka's snailfish</name>
    <dbReference type="NCBI Taxonomy" id="230148"/>
    <lineage>
        <taxon>Eukaryota</taxon>
        <taxon>Metazoa</taxon>
        <taxon>Chordata</taxon>
        <taxon>Craniata</taxon>
        <taxon>Vertebrata</taxon>
        <taxon>Euteleostomi</taxon>
        <taxon>Actinopterygii</taxon>
        <taxon>Neopterygii</taxon>
        <taxon>Teleostei</taxon>
        <taxon>Neoteleostei</taxon>
        <taxon>Acanthomorphata</taxon>
        <taxon>Eupercaria</taxon>
        <taxon>Perciformes</taxon>
        <taxon>Cottioidei</taxon>
        <taxon>Cottales</taxon>
        <taxon>Liparidae</taxon>
        <taxon>Liparis</taxon>
    </lineage>
</organism>
<evidence type="ECO:0000313" key="1">
    <source>
        <dbReference type="EMBL" id="TNN53343.1"/>
    </source>
</evidence>
<sequence length="207" mass="22428">MADVPNAHTYLDVTSQEGSARGSQANVFLFSSLSHWTVQINSVHSPEEEDERISHAAQCQEEDIRWTISRFCVPSLPFHNNNRRGPEVPITPPRSSATTVSDAEDVAKLINTSHAFLCLEESGDGALVFVSKSKLQRHHERVSEVQPGLGKGTSGAEGRMIPVRSILNSGSFGTSLRRTMWEASAQTGITEQMTCGSAQHAAALGTL</sequence>
<protein>
    <submittedName>
        <fullName evidence="1">Uncharacterized protein</fullName>
    </submittedName>
</protein>
<keyword evidence="2" id="KW-1185">Reference proteome</keyword>
<reference evidence="1 2" key="1">
    <citation type="submission" date="2019-03" db="EMBL/GenBank/DDBJ databases">
        <title>First draft genome of Liparis tanakae, snailfish: a comprehensive survey of snailfish specific genes.</title>
        <authorList>
            <person name="Kim W."/>
            <person name="Song I."/>
            <person name="Jeong J.-H."/>
            <person name="Kim D."/>
            <person name="Kim S."/>
            <person name="Ryu S."/>
            <person name="Song J.Y."/>
            <person name="Lee S.K."/>
        </authorList>
    </citation>
    <scope>NUCLEOTIDE SEQUENCE [LARGE SCALE GENOMIC DNA]</scope>
    <source>
        <tissue evidence="1">Muscle</tissue>
    </source>
</reference>
<proteinExistence type="predicted"/>
<name>A0A4Z2GKF5_9TELE</name>
<comment type="caution">
    <text evidence="1">The sequence shown here is derived from an EMBL/GenBank/DDBJ whole genome shotgun (WGS) entry which is preliminary data.</text>
</comment>